<evidence type="ECO:0000313" key="2">
    <source>
        <dbReference type="Proteomes" id="UP000011980"/>
    </source>
</evidence>
<name>M6FFW4_9LEPT</name>
<dbReference type="PATRIC" id="fig|1240687.3.peg.394"/>
<proteinExistence type="predicted"/>
<dbReference type="Proteomes" id="UP000011980">
    <property type="component" value="Unassembled WGS sequence"/>
</dbReference>
<dbReference type="EMBL" id="ANCE01000024">
    <property type="protein sequence ID" value="EMK25932.1"/>
    <property type="molecule type" value="Genomic_DNA"/>
</dbReference>
<gene>
    <name evidence="1" type="ORF">LEP1GSC008_1463</name>
</gene>
<accession>M6FFW4</accession>
<sequence>MKIVGTNTKPNQIFAQNDYFAVIIKIYYSDGILCYTCFKI</sequence>
<reference evidence="1 2" key="1">
    <citation type="submission" date="2013-01" db="EMBL/GenBank/DDBJ databases">
        <authorList>
            <person name="Harkins D.M."/>
            <person name="Durkin A.S."/>
            <person name="Brinkac L.M."/>
            <person name="Haft D.H."/>
            <person name="Selengut J.D."/>
            <person name="Sanka R."/>
            <person name="DePew J."/>
            <person name="Purushe J."/>
            <person name="Galloway R.L."/>
            <person name="Vinetz J.M."/>
            <person name="Sutton G.G."/>
            <person name="Nierman W.C."/>
            <person name="Fouts D.E."/>
        </authorList>
    </citation>
    <scope>NUCLEOTIDE SEQUENCE [LARGE SCALE GENOMIC DNA]</scope>
    <source>
        <strain evidence="1 2">Nikolaevo</strain>
    </source>
</reference>
<evidence type="ECO:0000313" key="1">
    <source>
        <dbReference type="EMBL" id="EMK25932.1"/>
    </source>
</evidence>
<protein>
    <submittedName>
        <fullName evidence="1">Uncharacterized protein</fullName>
    </submittedName>
</protein>
<organism evidence="1 2">
    <name type="scientific">Leptospira kirschneri serovar Bulgarica str. Nikolaevo</name>
    <dbReference type="NCBI Taxonomy" id="1240687"/>
    <lineage>
        <taxon>Bacteria</taxon>
        <taxon>Pseudomonadati</taxon>
        <taxon>Spirochaetota</taxon>
        <taxon>Spirochaetia</taxon>
        <taxon>Leptospirales</taxon>
        <taxon>Leptospiraceae</taxon>
        <taxon>Leptospira</taxon>
    </lineage>
</organism>
<comment type="caution">
    <text evidence="1">The sequence shown here is derived from an EMBL/GenBank/DDBJ whole genome shotgun (WGS) entry which is preliminary data.</text>
</comment>
<dbReference type="AlphaFoldDB" id="M6FFW4"/>